<evidence type="ECO:0000256" key="4">
    <source>
        <dbReference type="ARBA" id="ARBA00022807"/>
    </source>
</evidence>
<evidence type="ECO:0000313" key="6">
    <source>
        <dbReference type="EMBL" id="KAK9117274.1"/>
    </source>
</evidence>
<keyword evidence="4" id="KW-0788">Thiol protease</keyword>
<dbReference type="InterPro" id="IPR003653">
    <property type="entry name" value="Peptidase_C48_C"/>
</dbReference>
<evidence type="ECO:0000256" key="1">
    <source>
        <dbReference type="ARBA" id="ARBA00005234"/>
    </source>
</evidence>
<dbReference type="GO" id="GO:0016929">
    <property type="term" value="F:deSUMOylase activity"/>
    <property type="evidence" value="ECO:0007669"/>
    <property type="project" value="TreeGrafter"/>
</dbReference>
<dbReference type="PROSITE" id="PS50600">
    <property type="entry name" value="ULP_PROTEASE"/>
    <property type="match status" value="1"/>
</dbReference>
<evidence type="ECO:0000313" key="7">
    <source>
        <dbReference type="Proteomes" id="UP001417504"/>
    </source>
</evidence>
<dbReference type="PANTHER" id="PTHR12606">
    <property type="entry name" value="SENTRIN/SUMO-SPECIFIC PROTEASE"/>
    <property type="match status" value="1"/>
</dbReference>
<protein>
    <recommendedName>
        <fullName evidence="5">Ubiquitin-like protease family profile domain-containing protein</fullName>
    </recommendedName>
</protein>
<dbReference type="Gene3D" id="3.40.395.10">
    <property type="entry name" value="Adenoviral Proteinase, Chain A"/>
    <property type="match status" value="1"/>
</dbReference>
<comment type="similarity">
    <text evidence="1">Belongs to the peptidase C48 family.</text>
</comment>
<accession>A0AAP0IKM6</accession>
<gene>
    <name evidence="6" type="ORF">Sjap_016221</name>
</gene>
<dbReference type="GO" id="GO:0005634">
    <property type="term" value="C:nucleus"/>
    <property type="evidence" value="ECO:0007669"/>
    <property type="project" value="TreeGrafter"/>
</dbReference>
<proteinExistence type="inferred from homology"/>
<sequence length="347" mass="40710">MKFAQENEIKGKSLENLLDNIPHWFGIVKGRRKRKKASSCLEPYVDPTTKKKTLKKNEDSYDPDEERPHVDFMRIKHWFSSKDDTIVDLNYCIGDRIWFKILWTEDKWLDNKHLDAGTWWLRKKMSKSPNHKPRVAILDTMFSSMLYKRGSKITINDTLLSYMDGSFCSQNPSISFKEADKVIIFFQIDEVINLYVIVYVLTTRCMYYQYYVLVQIAFALNVRNSHWVALDCDINDRVICVLDSMMSSRSHWEKKIEYFPSTIDKLLIACGREVPNNEWKIIIPKIPQQMGGDCGIFTLMHLEYLVFGKDPKLLTQSKIAEFRKKKAVDFFRWGTLTSTSSNSQDAE</sequence>
<feature type="domain" description="Ubiquitin-like protease family profile" evidence="5">
    <location>
        <begin position="91"/>
        <end position="305"/>
    </location>
</feature>
<name>A0AAP0IKM6_9MAGN</name>
<dbReference type="InterPro" id="IPR038765">
    <property type="entry name" value="Papain-like_cys_pep_sf"/>
</dbReference>
<dbReference type="Proteomes" id="UP001417504">
    <property type="component" value="Unassembled WGS sequence"/>
</dbReference>
<evidence type="ECO:0000256" key="2">
    <source>
        <dbReference type="ARBA" id="ARBA00022670"/>
    </source>
</evidence>
<dbReference type="GO" id="GO:0016926">
    <property type="term" value="P:protein desumoylation"/>
    <property type="evidence" value="ECO:0007669"/>
    <property type="project" value="TreeGrafter"/>
</dbReference>
<dbReference type="PANTHER" id="PTHR12606:SF136">
    <property type="entry name" value="ULP1 PROTEASE FAMILY PROTEIN"/>
    <property type="match status" value="1"/>
</dbReference>
<dbReference type="Pfam" id="PF02902">
    <property type="entry name" value="Peptidase_C48"/>
    <property type="match status" value="1"/>
</dbReference>
<reference evidence="6 7" key="1">
    <citation type="submission" date="2024-01" db="EMBL/GenBank/DDBJ databases">
        <title>Genome assemblies of Stephania.</title>
        <authorList>
            <person name="Yang L."/>
        </authorList>
    </citation>
    <scope>NUCLEOTIDE SEQUENCE [LARGE SCALE GENOMIC DNA]</scope>
    <source>
        <strain evidence="6">QJT</strain>
        <tissue evidence="6">Leaf</tissue>
    </source>
</reference>
<dbReference type="GO" id="GO:0006508">
    <property type="term" value="P:proteolysis"/>
    <property type="evidence" value="ECO:0007669"/>
    <property type="project" value="UniProtKB-KW"/>
</dbReference>
<keyword evidence="2" id="KW-0645">Protease</keyword>
<keyword evidence="7" id="KW-1185">Reference proteome</keyword>
<comment type="caution">
    <text evidence="6">The sequence shown here is derived from an EMBL/GenBank/DDBJ whole genome shotgun (WGS) entry which is preliminary data.</text>
</comment>
<dbReference type="SUPFAM" id="SSF54001">
    <property type="entry name" value="Cysteine proteinases"/>
    <property type="match status" value="1"/>
</dbReference>
<keyword evidence="3" id="KW-0378">Hydrolase</keyword>
<dbReference type="EMBL" id="JBBNAE010000006">
    <property type="protein sequence ID" value="KAK9117274.1"/>
    <property type="molecule type" value="Genomic_DNA"/>
</dbReference>
<evidence type="ECO:0000259" key="5">
    <source>
        <dbReference type="PROSITE" id="PS50600"/>
    </source>
</evidence>
<evidence type="ECO:0000256" key="3">
    <source>
        <dbReference type="ARBA" id="ARBA00022801"/>
    </source>
</evidence>
<dbReference type="AlphaFoldDB" id="A0AAP0IKM6"/>
<organism evidence="6 7">
    <name type="scientific">Stephania japonica</name>
    <dbReference type="NCBI Taxonomy" id="461633"/>
    <lineage>
        <taxon>Eukaryota</taxon>
        <taxon>Viridiplantae</taxon>
        <taxon>Streptophyta</taxon>
        <taxon>Embryophyta</taxon>
        <taxon>Tracheophyta</taxon>
        <taxon>Spermatophyta</taxon>
        <taxon>Magnoliopsida</taxon>
        <taxon>Ranunculales</taxon>
        <taxon>Menispermaceae</taxon>
        <taxon>Menispermoideae</taxon>
        <taxon>Cissampelideae</taxon>
        <taxon>Stephania</taxon>
    </lineage>
</organism>